<dbReference type="InterPro" id="IPR004821">
    <property type="entry name" value="Cyt_trans-like"/>
</dbReference>
<dbReference type="GO" id="GO:0005524">
    <property type="term" value="F:ATP binding"/>
    <property type="evidence" value="ECO:0007669"/>
    <property type="project" value="UniProtKB-KW"/>
</dbReference>
<dbReference type="EMBL" id="CP032097">
    <property type="protein sequence ID" value="AXX94781.1"/>
    <property type="molecule type" value="Genomic_DNA"/>
</dbReference>
<keyword evidence="13" id="KW-1185">Reference proteome</keyword>
<protein>
    <recommendedName>
        <fullName evidence="9">Phosphopantetheine adenylyltransferase</fullName>
        <ecNumber evidence="9">2.7.7.3</ecNumber>
    </recommendedName>
    <alternativeName>
        <fullName evidence="9">Dephospho-CoA pyrophosphorylase</fullName>
    </alternativeName>
    <alternativeName>
        <fullName evidence="9">Pantetheine-phosphate adenylyltransferase</fullName>
        <shortName evidence="9">PPAT</shortName>
    </alternativeName>
</protein>
<evidence type="ECO:0000256" key="6">
    <source>
        <dbReference type="ARBA" id="ARBA00022842"/>
    </source>
</evidence>
<dbReference type="InterPro" id="IPR014729">
    <property type="entry name" value="Rossmann-like_a/b/a_fold"/>
</dbReference>
<sequence>MSKEVNTTMNSYKKAIYSGTFDPITNGHLDIIKRAANIFDEVIIAVAKSELKKPMFSHEQRVQFVKAATENIQGVSVLGFDTLLVDLAIDLKVNTIIRGLRAVSDFEFELQMGYANSSINKKIETLYLMPTLENAFVSSTIVREIIRFNGKFEHLVPPRVVECMSL</sequence>
<feature type="binding site" evidence="9">
    <location>
        <position position="98"/>
    </location>
    <ligand>
        <name>substrate</name>
    </ligand>
</feature>
<keyword evidence="4 9" id="KW-0547">Nucleotide-binding</keyword>
<dbReference type="GO" id="GO:0015937">
    <property type="term" value="P:coenzyme A biosynthetic process"/>
    <property type="evidence" value="ECO:0007669"/>
    <property type="project" value="UniProtKB-UniRule"/>
</dbReference>
<evidence type="ECO:0000259" key="10">
    <source>
        <dbReference type="Pfam" id="PF01467"/>
    </source>
</evidence>
<evidence type="ECO:0000256" key="5">
    <source>
        <dbReference type="ARBA" id="ARBA00022840"/>
    </source>
</evidence>
<accession>A0A347U7F3</accession>
<evidence type="ECO:0000313" key="11">
    <source>
        <dbReference type="EMBL" id="AXX94781.1"/>
    </source>
</evidence>
<reference evidence="12 14" key="1">
    <citation type="submission" date="2017-09" db="EMBL/GenBank/DDBJ databases">
        <title>Genomics of the genus Arcobacter.</title>
        <authorList>
            <person name="Perez-Cataluna A."/>
            <person name="Figueras M.J."/>
            <person name="Salas-Masso N."/>
        </authorList>
    </citation>
    <scope>NUCLEOTIDE SEQUENCE [LARGE SCALE GENOMIC DNA]</scope>
    <source>
        <strain evidence="12 14">CECT 7837</strain>
    </source>
</reference>
<gene>
    <name evidence="9 11" type="primary">coaD</name>
    <name evidence="11" type="ORF">AELL_1111</name>
    <name evidence="12" type="ORF">CP962_07575</name>
</gene>
<keyword evidence="2 9" id="KW-0808">Transferase</keyword>
<comment type="function">
    <text evidence="9">Reversibly transfers an adenylyl group from ATP to 4'-phosphopantetheine, yielding dephospho-CoA (dPCoA) and pyrophosphate.</text>
</comment>
<evidence type="ECO:0000256" key="2">
    <source>
        <dbReference type="ARBA" id="ARBA00022679"/>
    </source>
</evidence>
<dbReference type="GO" id="GO:0005737">
    <property type="term" value="C:cytoplasm"/>
    <property type="evidence" value="ECO:0007669"/>
    <property type="project" value="UniProtKB-SubCell"/>
</dbReference>
<evidence type="ECO:0000256" key="4">
    <source>
        <dbReference type="ARBA" id="ARBA00022741"/>
    </source>
</evidence>
<evidence type="ECO:0000313" key="12">
    <source>
        <dbReference type="EMBL" id="RXI30621.1"/>
    </source>
</evidence>
<dbReference type="OrthoDB" id="9806661at2"/>
<dbReference type="HAMAP" id="MF_00151">
    <property type="entry name" value="PPAT_bact"/>
    <property type="match status" value="1"/>
</dbReference>
<keyword evidence="3 9" id="KW-0548">Nucleotidyltransferase</keyword>
<name>A0A347U7F3_9BACT</name>
<dbReference type="SUPFAM" id="SSF52374">
    <property type="entry name" value="Nucleotidylyl transferase"/>
    <property type="match status" value="1"/>
</dbReference>
<dbReference type="NCBIfam" id="TIGR00125">
    <property type="entry name" value="cyt_tran_rel"/>
    <property type="match status" value="1"/>
</dbReference>
<feature type="binding site" evidence="9">
    <location>
        <position position="109"/>
    </location>
    <ligand>
        <name>ATP</name>
        <dbReference type="ChEBI" id="CHEBI:30616"/>
    </ligand>
</feature>
<dbReference type="PANTHER" id="PTHR21342:SF1">
    <property type="entry name" value="PHOSPHOPANTETHEINE ADENYLYLTRANSFERASE"/>
    <property type="match status" value="1"/>
</dbReference>
<dbReference type="RefSeq" id="WP_118916990.1">
    <property type="nucleotide sequence ID" value="NZ_CP032097.1"/>
</dbReference>
<evidence type="ECO:0000313" key="13">
    <source>
        <dbReference type="Proteomes" id="UP000262582"/>
    </source>
</evidence>
<dbReference type="PANTHER" id="PTHR21342">
    <property type="entry name" value="PHOSPHOPANTETHEINE ADENYLYLTRANSFERASE"/>
    <property type="match status" value="1"/>
</dbReference>
<feature type="binding site" evidence="9">
    <location>
        <position position="28"/>
    </location>
    <ligand>
        <name>ATP</name>
        <dbReference type="ChEBI" id="CHEBI:30616"/>
    </ligand>
</feature>
<keyword evidence="1 9" id="KW-0963">Cytoplasm</keyword>
<dbReference type="Gene3D" id="3.40.50.620">
    <property type="entry name" value="HUPs"/>
    <property type="match status" value="1"/>
</dbReference>
<dbReference type="AlphaFoldDB" id="A0A347U7F3"/>
<evidence type="ECO:0000256" key="8">
    <source>
        <dbReference type="ARBA" id="ARBA00029346"/>
    </source>
</evidence>
<keyword evidence="5 9" id="KW-0067">ATP-binding</keyword>
<evidence type="ECO:0000256" key="9">
    <source>
        <dbReference type="HAMAP-Rule" id="MF_00151"/>
    </source>
</evidence>
<feature type="binding site" evidence="9">
    <location>
        <position position="52"/>
    </location>
    <ligand>
        <name>substrate</name>
    </ligand>
</feature>
<feature type="site" description="Transition state stabilizer" evidence="9">
    <location>
        <position position="28"/>
    </location>
</feature>
<dbReference type="NCBIfam" id="TIGR01510">
    <property type="entry name" value="coaD_prev_kdtB"/>
    <property type="match status" value="1"/>
</dbReference>
<evidence type="ECO:0000256" key="3">
    <source>
        <dbReference type="ARBA" id="ARBA00022695"/>
    </source>
</evidence>
<dbReference type="PRINTS" id="PR01020">
    <property type="entry name" value="LPSBIOSNTHSS"/>
</dbReference>
<dbReference type="GO" id="GO:0004595">
    <property type="term" value="F:pantetheine-phosphate adenylyltransferase activity"/>
    <property type="evidence" value="ECO:0007669"/>
    <property type="project" value="UniProtKB-UniRule"/>
</dbReference>
<dbReference type="CDD" id="cd02163">
    <property type="entry name" value="PPAT"/>
    <property type="match status" value="1"/>
</dbReference>
<dbReference type="Pfam" id="PF01467">
    <property type="entry name" value="CTP_transf_like"/>
    <property type="match status" value="1"/>
</dbReference>
<dbReference type="Proteomes" id="UP000262582">
    <property type="component" value="Chromosome"/>
</dbReference>
<dbReference type="InterPro" id="IPR001980">
    <property type="entry name" value="PPAT"/>
</dbReference>
<dbReference type="EC" id="2.7.7.3" evidence="9"/>
<comment type="similarity">
    <text evidence="9">Belongs to the bacterial CoaD family.</text>
</comment>
<organism evidence="12 14">
    <name type="scientific">Arcobacter ellisii</name>
    <dbReference type="NCBI Taxonomy" id="913109"/>
    <lineage>
        <taxon>Bacteria</taxon>
        <taxon>Pseudomonadati</taxon>
        <taxon>Campylobacterota</taxon>
        <taxon>Epsilonproteobacteria</taxon>
        <taxon>Campylobacterales</taxon>
        <taxon>Arcobacteraceae</taxon>
        <taxon>Arcobacter</taxon>
    </lineage>
</organism>
<evidence type="ECO:0000256" key="7">
    <source>
        <dbReference type="ARBA" id="ARBA00022993"/>
    </source>
</evidence>
<feature type="binding site" evidence="9">
    <location>
        <begin position="20"/>
        <end position="21"/>
    </location>
    <ligand>
        <name>ATP</name>
        <dbReference type="ChEBI" id="CHEBI:30616"/>
    </ligand>
</feature>
<reference evidence="11 13" key="2">
    <citation type="submission" date="2018-08" db="EMBL/GenBank/DDBJ databases">
        <title>Complete genome of the Arcobacter ellisii type strain LMG 26155.</title>
        <authorList>
            <person name="Miller W.G."/>
            <person name="Yee E."/>
            <person name="Bono J.L."/>
        </authorList>
    </citation>
    <scope>NUCLEOTIDE SEQUENCE [LARGE SCALE GENOMIC DNA]</scope>
    <source>
        <strain evidence="11 13">LMG 26155</strain>
    </source>
</reference>
<evidence type="ECO:0000256" key="1">
    <source>
        <dbReference type="ARBA" id="ARBA00022490"/>
    </source>
</evidence>
<evidence type="ECO:0000313" key="14">
    <source>
        <dbReference type="Proteomes" id="UP000290588"/>
    </source>
</evidence>
<feature type="binding site" evidence="9">
    <location>
        <begin position="99"/>
        <end position="101"/>
    </location>
    <ligand>
        <name>ATP</name>
        <dbReference type="ChEBI" id="CHEBI:30616"/>
    </ligand>
</feature>
<comment type="subcellular location">
    <subcellularLocation>
        <location evidence="9">Cytoplasm</location>
    </subcellularLocation>
</comment>
<proteinExistence type="inferred from homology"/>
<feature type="domain" description="Cytidyltransferase-like" evidence="10">
    <location>
        <begin position="16"/>
        <end position="144"/>
    </location>
</feature>
<comment type="cofactor">
    <cofactor evidence="9">
        <name>Mg(2+)</name>
        <dbReference type="ChEBI" id="CHEBI:18420"/>
    </cofactor>
</comment>
<feature type="binding site" evidence="9">
    <location>
        <position position="84"/>
    </location>
    <ligand>
        <name>substrate</name>
    </ligand>
</feature>
<comment type="subunit">
    <text evidence="9">Homohexamer.</text>
</comment>
<dbReference type="Proteomes" id="UP000290588">
    <property type="component" value="Unassembled WGS sequence"/>
</dbReference>
<comment type="catalytic activity">
    <reaction evidence="8 9">
        <text>(R)-4'-phosphopantetheine + ATP + H(+) = 3'-dephospho-CoA + diphosphate</text>
        <dbReference type="Rhea" id="RHEA:19801"/>
        <dbReference type="ChEBI" id="CHEBI:15378"/>
        <dbReference type="ChEBI" id="CHEBI:30616"/>
        <dbReference type="ChEBI" id="CHEBI:33019"/>
        <dbReference type="ChEBI" id="CHEBI:57328"/>
        <dbReference type="ChEBI" id="CHEBI:61723"/>
        <dbReference type="EC" id="2.7.7.3"/>
    </reaction>
</comment>
<feature type="binding site" evidence="9">
    <location>
        <begin position="134"/>
        <end position="140"/>
    </location>
    <ligand>
        <name>ATP</name>
        <dbReference type="ChEBI" id="CHEBI:30616"/>
    </ligand>
</feature>
<dbReference type="EMBL" id="NXIG01000006">
    <property type="protein sequence ID" value="RXI30621.1"/>
    <property type="molecule type" value="Genomic_DNA"/>
</dbReference>
<keyword evidence="7 9" id="KW-0173">Coenzyme A biosynthesis</keyword>
<comment type="pathway">
    <text evidence="9">Cofactor biosynthesis; coenzyme A biosynthesis; CoA from (R)-pantothenate: step 4/5.</text>
</comment>
<feature type="binding site" evidence="9">
    <location>
        <position position="20"/>
    </location>
    <ligand>
        <name>substrate</name>
    </ligand>
</feature>
<keyword evidence="6 9" id="KW-0460">Magnesium</keyword>
<dbReference type="KEGG" id="aell:AELL_1111"/>